<feature type="domain" description="SH3b" evidence="3">
    <location>
        <begin position="187"/>
        <end position="236"/>
    </location>
</feature>
<organism evidence="4 5">
    <name type="scientific">Hydrocarboniphaga daqingensis</name>
    <dbReference type="NCBI Taxonomy" id="490188"/>
    <lineage>
        <taxon>Bacteria</taxon>
        <taxon>Pseudomonadati</taxon>
        <taxon>Pseudomonadota</taxon>
        <taxon>Gammaproteobacteria</taxon>
        <taxon>Nevskiales</taxon>
        <taxon>Nevskiaceae</taxon>
        <taxon>Hydrocarboniphaga</taxon>
    </lineage>
</organism>
<feature type="chain" id="PRO_5009912558" evidence="2">
    <location>
        <begin position="23"/>
        <end position="269"/>
    </location>
</feature>
<dbReference type="Proteomes" id="UP000199758">
    <property type="component" value="Unassembled WGS sequence"/>
</dbReference>
<dbReference type="RefSeq" id="WP_072896529.1">
    <property type="nucleotide sequence ID" value="NZ_FQWZ01000003.1"/>
</dbReference>
<evidence type="ECO:0000259" key="3">
    <source>
        <dbReference type="Pfam" id="PF08239"/>
    </source>
</evidence>
<feature type="region of interest" description="Disordered" evidence="1">
    <location>
        <begin position="243"/>
        <end position="269"/>
    </location>
</feature>
<reference evidence="4 5" key="1">
    <citation type="submission" date="2016-11" db="EMBL/GenBank/DDBJ databases">
        <authorList>
            <person name="Jaros S."/>
            <person name="Januszkiewicz K."/>
            <person name="Wedrychowicz H."/>
        </authorList>
    </citation>
    <scope>NUCLEOTIDE SEQUENCE [LARGE SCALE GENOMIC DNA]</scope>
    <source>
        <strain evidence="4 5">CGMCC 1.7049</strain>
    </source>
</reference>
<dbReference type="AlphaFoldDB" id="A0A1M5NBI9"/>
<evidence type="ECO:0000256" key="1">
    <source>
        <dbReference type="SAM" id="MobiDB-lite"/>
    </source>
</evidence>
<keyword evidence="5" id="KW-1185">Reference proteome</keyword>
<evidence type="ECO:0000313" key="5">
    <source>
        <dbReference type="Proteomes" id="UP000199758"/>
    </source>
</evidence>
<gene>
    <name evidence="4" type="ORF">SAMN04488068_1750</name>
</gene>
<dbReference type="InterPro" id="IPR003646">
    <property type="entry name" value="SH3-like_bac-type"/>
</dbReference>
<evidence type="ECO:0000256" key="2">
    <source>
        <dbReference type="SAM" id="SignalP"/>
    </source>
</evidence>
<dbReference type="EMBL" id="FQWZ01000003">
    <property type="protein sequence ID" value="SHG86858.1"/>
    <property type="molecule type" value="Genomic_DNA"/>
</dbReference>
<dbReference type="Gene3D" id="2.30.30.40">
    <property type="entry name" value="SH3 Domains"/>
    <property type="match status" value="1"/>
</dbReference>
<sequence length="269" mass="29064">MVRTFVWGSFWLCLTAAEIAGAAGPIKVVARDVRALGDGRCVASVAVRYNEPIQNPWQPQSQLLKSSRNVVQCSKAEDEADRLIRIVETNLLFEARRRADDNNTQIRSVKLAVDAHVRSDAASEARLLKVLPAGSRIHVRSVTPIWYAITDARGEPMDGFLHYAELAGDFSEPAPVTAKLRTACNSRVRAQPSLEADVVGQLPCNEPVRVISAGNGWFELIAATGHGSGTYIHGALLNKSPVGKSHLTQGKTHKTQSVAGSPMLLASSH</sequence>
<feature type="compositionally biased region" description="Polar residues" evidence="1">
    <location>
        <begin position="246"/>
        <end position="259"/>
    </location>
</feature>
<feature type="signal peptide" evidence="2">
    <location>
        <begin position="1"/>
        <end position="22"/>
    </location>
</feature>
<accession>A0A1M5NBI9</accession>
<proteinExistence type="predicted"/>
<dbReference type="Pfam" id="PF08239">
    <property type="entry name" value="SH3_3"/>
    <property type="match status" value="1"/>
</dbReference>
<evidence type="ECO:0000313" key="4">
    <source>
        <dbReference type="EMBL" id="SHG86858.1"/>
    </source>
</evidence>
<keyword evidence="2" id="KW-0732">Signal</keyword>
<protein>
    <submittedName>
        <fullName evidence="4">SH3 domain-containing protein</fullName>
    </submittedName>
</protein>
<name>A0A1M5NBI9_9GAMM</name>